<name>A0A8H6GGJ1_FUSOX</name>
<dbReference type="PANTHER" id="PTHR47642">
    <property type="entry name" value="ATP-DEPENDENT DNA HELICASE"/>
    <property type="match status" value="1"/>
</dbReference>
<dbReference type="GO" id="GO:0000723">
    <property type="term" value="P:telomere maintenance"/>
    <property type="evidence" value="ECO:0007669"/>
    <property type="project" value="InterPro"/>
</dbReference>
<gene>
    <name evidence="7" type="ORF">HZS61_003328</name>
</gene>
<feature type="domain" description="DNA helicase Pif1-like DEAD-box helicase" evidence="4">
    <location>
        <begin position="969"/>
        <end position="1130"/>
    </location>
</feature>
<dbReference type="InterPro" id="IPR012337">
    <property type="entry name" value="RNaseH-like_sf"/>
</dbReference>
<dbReference type="Pfam" id="PF05699">
    <property type="entry name" value="Dimer_Tnp_hAT"/>
    <property type="match status" value="1"/>
</dbReference>
<keyword evidence="1" id="KW-0067">ATP-binding</keyword>
<dbReference type="InterPro" id="IPR008906">
    <property type="entry name" value="HATC_C_dom"/>
</dbReference>
<dbReference type="GO" id="GO:0005524">
    <property type="term" value="F:ATP binding"/>
    <property type="evidence" value="ECO:0007669"/>
    <property type="project" value="UniProtKB-KW"/>
</dbReference>
<evidence type="ECO:0000313" key="7">
    <source>
        <dbReference type="EMBL" id="KAF6517767.1"/>
    </source>
</evidence>
<keyword evidence="1" id="KW-0234">DNA repair</keyword>
<dbReference type="GO" id="GO:0006310">
    <property type="term" value="P:DNA recombination"/>
    <property type="evidence" value="ECO:0007669"/>
    <property type="project" value="UniProtKB-KW"/>
</dbReference>
<feature type="region of interest" description="Disordered" evidence="2">
    <location>
        <begin position="2066"/>
        <end position="2092"/>
    </location>
</feature>
<feature type="domain" description="DUF6570" evidence="6">
    <location>
        <begin position="75"/>
        <end position="205"/>
    </location>
</feature>
<dbReference type="InterPro" id="IPR010285">
    <property type="entry name" value="DNA_helicase_pif1-like_DEAD"/>
</dbReference>
<feature type="domain" description="HAT C-terminal dimerisation" evidence="3">
    <location>
        <begin position="1955"/>
        <end position="2021"/>
    </location>
</feature>
<proteinExistence type="inferred from homology"/>
<evidence type="ECO:0000259" key="5">
    <source>
        <dbReference type="Pfam" id="PF14214"/>
    </source>
</evidence>
<dbReference type="EMBL" id="JACDXP010000011">
    <property type="protein sequence ID" value="KAF6517767.1"/>
    <property type="molecule type" value="Genomic_DNA"/>
</dbReference>
<dbReference type="Pfam" id="PF05970">
    <property type="entry name" value="PIF1"/>
    <property type="match status" value="1"/>
</dbReference>
<comment type="similarity">
    <text evidence="1">Belongs to the helicase family.</text>
</comment>
<evidence type="ECO:0000259" key="3">
    <source>
        <dbReference type="Pfam" id="PF05699"/>
    </source>
</evidence>
<evidence type="ECO:0000259" key="6">
    <source>
        <dbReference type="Pfam" id="PF20209"/>
    </source>
</evidence>
<evidence type="ECO:0000259" key="4">
    <source>
        <dbReference type="Pfam" id="PF05970"/>
    </source>
</evidence>
<dbReference type="InterPro" id="IPR025476">
    <property type="entry name" value="Helitron_helicase-like"/>
</dbReference>
<keyword evidence="1" id="KW-0378">Hydrolase</keyword>
<accession>A0A8H6GGJ1</accession>
<dbReference type="GO" id="GO:0006281">
    <property type="term" value="P:DNA repair"/>
    <property type="evidence" value="ECO:0007669"/>
    <property type="project" value="UniProtKB-KW"/>
</dbReference>
<dbReference type="GO" id="GO:0016787">
    <property type="term" value="F:hydrolase activity"/>
    <property type="evidence" value="ECO:0007669"/>
    <property type="project" value="UniProtKB-KW"/>
</dbReference>
<comment type="catalytic activity">
    <reaction evidence="1">
        <text>ATP + H2O = ADP + phosphate + H(+)</text>
        <dbReference type="Rhea" id="RHEA:13065"/>
        <dbReference type="ChEBI" id="CHEBI:15377"/>
        <dbReference type="ChEBI" id="CHEBI:15378"/>
        <dbReference type="ChEBI" id="CHEBI:30616"/>
        <dbReference type="ChEBI" id="CHEBI:43474"/>
        <dbReference type="ChEBI" id="CHEBI:456216"/>
        <dbReference type="EC" id="5.6.2.3"/>
    </reaction>
</comment>
<dbReference type="InterPro" id="IPR046700">
    <property type="entry name" value="DUF6570"/>
</dbReference>
<evidence type="ECO:0000256" key="2">
    <source>
        <dbReference type="SAM" id="MobiDB-lite"/>
    </source>
</evidence>
<dbReference type="Pfam" id="PF14214">
    <property type="entry name" value="Helitron_like_N"/>
    <property type="match status" value="1"/>
</dbReference>
<evidence type="ECO:0000256" key="1">
    <source>
        <dbReference type="RuleBase" id="RU363044"/>
    </source>
</evidence>
<keyword evidence="1" id="KW-0547">Nucleotide-binding</keyword>
<comment type="caution">
    <text evidence="7">The sequence shown here is derived from an EMBL/GenBank/DDBJ whole genome shotgun (WGS) entry which is preliminary data.</text>
</comment>
<dbReference type="SUPFAM" id="SSF53098">
    <property type="entry name" value="Ribonuclease H-like"/>
    <property type="match status" value="1"/>
</dbReference>
<dbReference type="SUPFAM" id="SSF52540">
    <property type="entry name" value="P-loop containing nucleoside triphosphate hydrolases"/>
    <property type="match status" value="2"/>
</dbReference>
<dbReference type="InterPro" id="IPR051055">
    <property type="entry name" value="PIF1_helicase"/>
</dbReference>
<dbReference type="EC" id="5.6.2.3" evidence="1"/>
<keyword evidence="1" id="KW-0347">Helicase</keyword>
<keyword evidence="1" id="KW-0227">DNA damage</keyword>
<dbReference type="Pfam" id="PF20209">
    <property type="entry name" value="DUF6570"/>
    <property type="match status" value="1"/>
</dbReference>
<dbReference type="GO" id="GO:0046983">
    <property type="term" value="F:protein dimerization activity"/>
    <property type="evidence" value="ECO:0007669"/>
    <property type="project" value="InterPro"/>
</dbReference>
<dbReference type="Gene3D" id="3.40.50.300">
    <property type="entry name" value="P-loop containing nucleotide triphosphate hydrolases"/>
    <property type="match status" value="1"/>
</dbReference>
<comment type="cofactor">
    <cofactor evidence="1">
        <name>Mg(2+)</name>
        <dbReference type="ChEBI" id="CHEBI:18420"/>
    </cofactor>
</comment>
<sequence length="2092" mass="241498">MERRDFELPDPDWMRDLSHCPLSDRDKELLEKFWTELENDRMEHCARCQETWFDMGLKGGICKRCIARDKNKKEDEPWFFSAENQLDFGLIPAFLPQLTIVEEMLIARVHVFVNVMQVRGQQYKYRGHIVHFLRDVGKVYSQLPLLPPELDVILLRPPTASEHAHLNRQFRRQFRVRRRCLQEWLNFLSNNHPGYRGITVCQKRMSVLPEDGDVLDQVATAAVTDPLSANLGNIENDDVEPDEVDQSAVPDLLPEDTEMEALRSHVLGEERGEHLPVRPSTQHQLEMPDIRRTPINEFNHSQALLSLAFPTLFPRGQAEFVEPRLRPIKYADYIQHALRWHDGRFARHPTFRFVVFNTLMRAQARAKSSYFVKQHHQRRGPITRDDLLEAFQNPESADAQQLLNSINRQTAQLRGTRPYWYRKRRELESYAYNLDSPGAFITFTPADLHWRSLYQHLPQFQDWQELPEQQRMGMSSKLLRDNPHIAAWHFYRYEWQGRGSSHCHGLFWMDGAPSVDLENEHTRKEFVRIWGSHVTALNPEPARVQQQGEGNPLAVNPLRHPLTFQWLSQILNRCQRHHCSETYCLRKKKDLGEISCRFFFPRGTRDTADVVRRQGQSYFSFEATRNDSLMNHYNRCLSLGWLANIDISPCTSLQAVINYAAKYCSKMEKRTDSYASLGRQILPYVSHHNPLLSFASRLMNKLLAERDFSGQEICHVLLNCELQEGTRVVRAVDCRPYEQQGRSLRLQGDHDDAEVVGIYDKYLSRPPLHEELTYLDFLANWNTSKRDGTKWTRWGRQAKPRVLYYFPRYSSNRQHDQYDNFCRVKLMLAHPHRDPNQLRKVNGVEYASYALAAEFCYGNHQHPDDYYGTPNTDERRPDPDQFEREFHEPDLVEEDWLELARQLPDCPPSQEAINLLGRRDIDIQYDWTPHVGRYADPGIVQGDYWRQRIEQDRLDMDVEDLPLEVRDTLNPEQRIVYDTFVGHFQCGSEEQILLHVDGGGGTGKSYMIKVLSSHLQRLAGDRPSPIWRAAPTGIASNQIMGTTLHSLLRLPVDRAFTELSPADANAIQKKLRDVRYLVIDEKSMLGLRQLSWVDKRLRQVFPGRAADFFGGMSIILVGDFFQLPPVANKPLYFDGPLKDLHEVSGQAAYRAFNHTVFLKKVERQQGDDQAGFRLALEELRGLRLSIESWKLLSQRVQAKLSQCEVDKFDTTLRIYSKKARVNEYNYDHLVRLKQPAIQVMAKNIGNGADKATSEQAGNLAGQFPVCIGARLMITQNIWQPAGLVNGAQGIVYDIGWAPGADTHRDPPGWNWSERARDTSSWLWDFGYDIQRHGLRKWACKDCILGNRPIIATFTSSGLQNAANHLWREHKTPAPEGEKKSTAQLKSEGALKSSQPTIASVLKLDVNKPTEQNIANSFISRFDKQHFQRLLVELIVSSNQSFSFAENPILREIFDYLSPSVSIQHANLSARAVRYKIIQEYNRHKQTVIEVLRNSPGALHISFDGWTSRNKLALYGIACFFRDEKNRPCKIMIGVPEAHRHFGSTIGGEVLDVLHTLGVSPEKIGYFTLDNAENNDTAMEVIGAELGFDGRLRRGRCIGHTINLSAKALLFGKNANAFEQQLSGAEALSDTEYAQWRKKGPVGKLHNIVVDVRISHRLIYLFKEVQRDEINRATTLKLRSKKPLKLIIDNDTRWLSQLYMIRRALRLKTSIELLLIKYKAQWENENRSKKTGQVTQAKLAKKPRILRDENQLTDKDWEVLYHLEAILTVFEAVVKTLEGDGHIRRRKQGWTGSYGNIWDVVLGYELLLNTLEEYKQLAADFPDPEHFRIGINLAWDKLDEYYRRLDETPIYYTAMALHPAYRWDWFDETWAHKPSWVEKAKEMVADVWLSDYAHLEVRTSSSRGDDEPPAKRPRFFNPFEKNSRLPNSKPAYAAIIVGDEYQAWQTDREASDGDVRDPIGYWITKQSRYPRLSRMALDFLTIQPMSAECERLFSAAGKMVSGLRTNLDAEIIAICQVLRSWYRAGLIKDLDPLLKSHLESKLDAGWVTLSEDELALAESKWLLEGENSASEVDDSSQQQQIEELVSTSESEAE</sequence>
<protein>
    <recommendedName>
        <fullName evidence="1">ATP-dependent DNA helicase</fullName>
        <ecNumber evidence="1">5.6.2.3</ecNumber>
    </recommendedName>
</protein>
<evidence type="ECO:0000313" key="8">
    <source>
        <dbReference type="Proteomes" id="UP000593570"/>
    </source>
</evidence>
<dbReference type="InterPro" id="IPR027417">
    <property type="entry name" value="P-loop_NTPase"/>
</dbReference>
<feature type="domain" description="Helitron helicase-like" evidence="5">
    <location>
        <begin position="333"/>
        <end position="506"/>
    </location>
</feature>
<dbReference type="GO" id="GO:0043139">
    <property type="term" value="F:5'-3' DNA helicase activity"/>
    <property type="evidence" value="ECO:0007669"/>
    <property type="project" value="UniProtKB-EC"/>
</dbReference>
<keyword evidence="1" id="KW-0233">DNA recombination</keyword>
<dbReference type="Proteomes" id="UP000593570">
    <property type="component" value="Unassembled WGS sequence"/>
</dbReference>
<organism evidence="7 8">
    <name type="scientific">Fusarium oxysporum f. sp. conglutinans</name>
    <dbReference type="NCBI Taxonomy" id="100902"/>
    <lineage>
        <taxon>Eukaryota</taxon>
        <taxon>Fungi</taxon>
        <taxon>Dikarya</taxon>
        <taxon>Ascomycota</taxon>
        <taxon>Pezizomycotina</taxon>
        <taxon>Sordariomycetes</taxon>
        <taxon>Hypocreomycetidae</taxon>
        <taxon>Hypocreales</taxon>
        <taxon>Nectriaceae</taxon>
        <taxon>Fusarium</taxon>
        <taxon>Fusarium oxysporum species complex</taxon>
    </lineage>
</organism>
<reference evidence="7 8" key="1">
    <citation type="journal article" date="2020" name="bioRxiv">
        <title>A chromosome-scale genome assembly for the Fusarium oxysporum strain Fo5176 to establish a model Arabidopsis-fungal pathosystem.</title>
        <authorList>
            <person name="Fokkens L."/>
            <person name="Guo L."/>
            <person name="Dora S."/>
            <person name="Wang B."/>
            <person name="Ye K."/>
            <person name="Sanchez-Rodriguez C."/>
            <person name="Croll D."/>
        </authorList>
    </citation>
    <scope>NUCLEOTIDE SEQUENCE [LARGE SCALE GENOMIC DNA]</scope>
    <source>
        <strain evidence="7 8">Fo5176</strain>
    </source>
</reference>